<organism evidence="1">
    <name type="scientific">Anguilla anguilla</name>
    <name type="common">European freshwater eel</name>
    <name type="synonym">Muraena anguilla</name>
    <dbReference type="NCBI Taxonomy" id="7936"/>
    <lineage>
        <taxon>Eukaryota</taxon>
        <taxon>Metazoa</taxon>
        <taxon>Chordata</taxon>
        <taxon>Craniata</taxon>
        <taxon>Vertebrata</taxon>
        <taxon>Euteleostomi</taxon>
        <taxon>Actinopterygii</taxon>
        <taxon>Neopterygii</taxon>
        <taxon>Teleostei</taxon>
        <taxon>Anguilliformes</taxon>
        <taxon>Anguillidae</taxon>
        <taxon>Anguilla</taxon>
    </lineage>
</organism>
<dbReference type="EMBL" id="GBXM01073230">
    <property type="protein sequence ID" value="JAH35347.1"/>
    <property type="molecule type" value="Transcribed_RNA"/>
</dbReference>
<name>A0A0E9S2D0_ANGAN</name>
<proteinExistence type="predicted"/>
<protein>
    <submittedName>
        <fullName evidence="1">Uncharacterized protein</fullName>
    </submittedName>
</protein>
<accession>A0A0E9S2D0</accession>
<reference evidence="1" key="2">
    <citation type="journal article" date="2015" name="Fish Shellfish Immunol.">
        <title>Early steps in the European eel (Anguilla anguilla)-Vibrio vulnificus interaction in the gills: Role of the RtxA13 toxin.</title>
        <authorList>
            <person name="Callol A."/>
            <person name="Pajuelo D."/>
            <person name="Ebbesson L."/>
            <person name="Teles M."/>
            <person name="MacKenzie S."/>
            <person name="Amaro C."/>
        </authorList>
    </citation>
    <scope>NUCLEOTIDE SEQUENCE</scope>
</reference>
<reference evidence="1" key="1">
    <citation type="submission" date="2014-11" db="EMBL/GenBank/DDBJ databases">
        <authorList>
            <person name="Amaro Gonzalez C."/>
        </authorList>
    </citation>
    <scope>NUCLEOTIDE SEQUENCE</scope>
</reference>
<evidence type="ECO:0000313" key="1">
    <source>
        <dbReference type="EMBL" id="JAH35347.1"/>
    </source>
</evidence>
<sequence>MHFTGDMCIAISSFL</sequence>